<gene>
    <name evidence="2" type="ORF">THAOC_22771</name>
</gene>
<sequence length="155" mass="15752">MAASASAEEPGMEPELRPAQASNDDEDTHLRTRASGGKATMAASNARARGLRKRKSGRGKAGKGGGGAKSGKGGARGGGLLGSSGSGGGGLLGSSGSECITPERCDPDWKGCKQRVTCYALPGMDEQCCTKVYCEGDICGECRTCVGGKCREKLF</sequence>
<dbReference type="AlphaFoldDB" id="K0SF40"/>
<organism evidence="2 3">
    <name type="scientific">Thalassiosira oceanica</name>
    <name type="common">Marine diatom</name>
    <dbReference type="NCBI Taxonomy" id="159749"/>
    <lineage>
        <taxon>Eukaryota</taxon>
        <taxon>Sar</taxon>
        <taxon>Stramenopiles</taxon>
        <taxon>Ochrophyta</taxon>
        <taxon>Bacillariophyta</taxon>
        <taxon>Coscinodiscophyceae</taxon>
        <taxon>Thalassiosirophycidae</taxon>
        <taxon>Thalassiosirales</taxon>
        <taxon>Thalassiosiraceae</taxon>
        <taxon>Thalassiosira</taxon>
    </lineage>
</organism>
<keyword evidence="3" id="KW-1185">Reference proteome</keyword>
<dbReference type="Proteomes" id="UP000266841">
    <property type="component" value="Unassembled WGS sequence"/>
</dbReference>
<dbReference type="EMBL" id="AGNL01029062">
    <property type="protein sequence ID" value="EJK57212.1"/>
    <property type="molecule type" value="Genomic_DNA"/>
</dbReference>
<evidence type="ECO:0000313" key="3">
    <source>
        <dbReference type="Proteomes" id="UP000266841"/>
    </source>
</evidence>
<reference evidence="2 3" key="1">
    <citation type="journal article" date="2012" name="Genome Biol.">
        <title>Genome and low-iron response of an oceanic diatom adapted to chronic iron limitation.</title>
        <authorList>
            <person name="Lommer M."/>
            <person name="Specht M."/>
            <person name="Roy A.S."/>
            <person name="Kraemer L."/>
            <person name="Andreson R."/>
            <person name="Gutowska M.A."/>
            <person name="Wolf J."/>
            <person name="Bergner S.V."/>
            <person name="Schilhabel M.B."/>
            <person name="Klostermeier U.C."/>
            <person name="Beiko R.G."/>
            <person name="Rosenstiel P."/>
            <person name="Hippler M."/>
            <person name="Laroche J."/>
        </authorList>
    </citation>
    <scope>NUCLEOTIDE SEQUENCE [LARGE SCALE GENOMIC DNA]</scope>
    <source>
        <strain evidence="2 3">CCMP1005</strain>
    </source>
</reference>
<feature type="compositionally biased region" description="Basic residues" evidence="1">
    <location>
        <begin position="49"/>
        <end position="61"/>
    </location>
</feature>
<name>K0SF40_THAOC</name>
<feature type="compositionally biased region" description="Gly residues" evidence="1">
    <location>
        <begin position="62"/>
        <end position="89"/>
    </location>
</feature>
<evidence type="ECO:0000313" key="2">
    <source>
        <dbReference type="EMBL" id="EJK57212.1"/>
    </source>
</evidence>
<feature type="region of interest" description="Disordered" evidence="1">
    <location>
        <begin position="1"/>
        <end position="89"/>
    </location>
</feature>
<proteinExistence type="predicted"/>
<accession>K0SF40</accession>
<protein>
    <submittedName>
        <fullName evidence="2">Uncharacterized protein</fullName>
    </submittedName>
</protein>
<evidence type="ECO:0000256" key="1">
    <source>
        <dbReference type="SAM" id="MobiDB-lite"/>
    </source>
</evidence>
<comment type="caution">
    <text evidence="2">The sequence shown here is derived from an EMBL/GenBank/DDBJ whole genome shotgun (WGS) entry which is preliminary data.</text>
</comment>